<dbReference type="InterPro" id="IPR002481">
    <property type="entry name" value="FUR"/>
</dbReference>
<dbReference type="PANTHER" id="PTHR33202:SF1">
    <property type="entry name" value="FERRIC UPTAKE REGULATION PROTEIN"/>
    <property type="match status" value="1"/>
</dbReference>
<dbReference type="InterPro" id="IPR036390">
    <property type="entry name" value="WH_DNA-bd_sf"/>
</dbReference>
<evidence type="ECO:0000256" key="4">
    <source>
        <dbReference type="ARBA" id="ARBA00022491"/>
    </source>
</evidence>
<keyword evidence="3" id="KW-0963">Cytoplasm</keyword>
<comment type="subcellular location">
    <subcellularLocation>
        <location evidence="1">Cytoplasm</location>
    </subcellularLocation>
</comment>
<dbReference type="Gene3D" id="1.10.10.10">
    <property type="entry name" value="Winged helix-like DNA-binding domain superfamily/Winged helix DNA-binding domain"/>
    <property type="match status" value="1"/>
</dbReference>
<dbReference type="Gene3D" id="3.30.1490.190">
    <property type="match status" value="1"/>
</dbReference>
<dbReference type="CDD" id="cd07153">
    <property type="entry name" value="Fur_like"/>
    <property type="match status" value="1"/>
</dbReference>
<evidence type="ECO:0000256" key="3">
    <source>
        <dbReference type="ARBA" id="ARBA00022490"/>
    </source>
</evidence>
<sequence>MSIDEAWDILLKYDYKRTKNREILLRFFDEADRYVTAMEVRMAVERDNPGISFDTIYRNLAMFSKLGILDETELNGERLFRMQCATDHHHHHHFICTACGGTKSIPICPMDSVTVNLSEYEIEGHKFEIYGRCPKCKVG</sequence>
<evidence type="ECO:0000313" key="10">
    <source>
        <dbReference type="Proteomes" id="UP000192486"/>
    </source>
</evidence>
<dbReference type="EMBL" id="CP015108">
    <property type="protein sequence ID" value="ARF12700.1"/>
    <property type="molecule type" value="Genomic_DNA"/>
</dbReference>
<evidence type="ECO:0000256" key="1">
    <source>
        <dbReference type="ARBA" id="ARBA00004496"/>
    </source>
</evidence>
<dbReference type="Pfam" id="PF01475">
    <property type="entry name" value="FUR"/>
    <property type="match status" value="1"/>
</dbReference>
<dbReference type="PANTHER" id="PTHR33202">
    <property type="entry name" value="ZINC UPTAKE REGULATION PROTEIN"/>
    <property type="match status" value="1"/>
</dbReference>
<keyword evidence="5" id="KW-0862">Zinc</keyword>
<comment type="similarity">
    <text evidence="2">Belongs to the Fur family.</text>
</comment>
<keyword evidence="8" id="KW-0804">Transcription</keyword>
<dbReference type="SUPFAM" id="SSF46785">
    <property type="entry name" value="Winged helix' DNA-binding domain"/>
    <property type="match status" value="1"/>
</dbReference>
<keyword evidence="6" id="KW-0805">Transcription regulation</keyword>
<reference evidence="9 10" key="1">
    <citation type="submission" date="2016-04" db="EMBL/GenBank/DDBJ databases">
        <title>Comparative Genomics and Epigenetics of Sporosarcina ureae.</title>
        <authorList>
            <person name="Oliver A.S."/>
            <person name="Cooper K.K."/>
        </authorList>
    </citation>
    <scope>NUCLEOTIDE SEQUENCE [LARGE SCALE GENOMIC DNA]</scope>
    <source>
        <strain evidence="9 10">S204</strain>
    </source>
</reference>
<name>A0ABM6JQY4_SPOUR</name>
<accession>A0ABM6JQY4</accession>
<dbReference type="InterPro" id="IPR036388">
    <property type="entry name" value="WH-like_DNA-bd_sf"/>
</dbReference>
<keyword evidence="10" id="KW-1185">Reference proteome</keyword>
<keyword evidence="7" id="KW-0238">DNA-binding</keyword>
<proteinExistence type="inferred from homology"/>
<organism evidence="9 10">
    <name type="scientific">Sporosarcina ureae</name>
    <dbReference type="NCBI Taxonomy" id="1571"/>
    <lineage>
        <taxon>Bacteria</taxon>
        <taxon>Bacillati</taxon>
        <taxon>Bacillota</taxon>
        <taxon>Bacilli</taxon>
        <taxon>Bacillales</taxon>
        <taxon>Caryophanaceae</taxon>
        <taxon>Sporosarcina</taxon>
    </lineage>
</organism>
<evidence type="ECO:0000256" key="6">
    <source>
        <dbReference type="ARBA" id="ARBA00023015"/>
    </source>
</evidence>
<evidence type="ECO:0000256" key="5">
    <source>
        <dbReference type="ARBA" id="ARBA00022833"/>
    </source>
</evidence>
<dbReference type="Proteomes" id="UP000192486">
    <property type="component" value="Chromosome"/>
</dbReference>
<evidence type="ECO:0000256" key="7">
    <source>
        <dbReference type="ARBA" id="ARBA00023125"/>
    </source>
</evidence>
<dbReference type="RefSeq" id="WP_029054709.1">
    <property type="nucleotide sequence ID" value="NZ_CP015108.1"/>
</dbReference>
<evidence type="ECO:0000256" key="2">
    <source>
        <dbReference type="ARBA" id="ARBA00007957"/>
    </source>
</evidence>
<protein>
    <submittedName>
        <fullName evidence="9">Transcriptional repressor</fullName>
    </submittedName>
</protein>
<gene>
    <name evidence="9" type="ORF">SporoS204_00070</name>
</gene>
<evidence type="ECO:0000313" key="9">
    <source>
        <dbReference type="EMBL" id="ARF12700.1"/>
    </source>
</evidence>
<evidence type="ECO:0000256" key="8">
    <source>
        <dbReference type="ARBA" id="ARBA00023163"/>
    </source>
</evidence>
<dbReference type="InterPro" id="IPR043135">
    <property type="entry name" value="Fur_C"/>
</dbReference>
<keyword evidence="4" id="KW-0678">Repressor</keyword>